<dbReference type="PANTHER" id="PTHR43539">
    <property type="entry name" value="FLAVIN-BINDING MONOOXYGENASE-LIKE PROTEIN (AFU_ORTHOLOGUE AFUA_4G09220)"/>
    <property type="match status" value="1"/>
</dbReference>
<evidence type="ECO:0000256" key="6">
    <source>
        <dbReference type="ARBA" id="ARBA00022827"/>
    </source>
</evidence>
<dbReference type="SUPFAM" id="SSF51905">
    <property type="entry name" value="FAD/NAD(P)-binding domain"/>
    <property type="match status" value="1"/>
</dbReference>
<proteinExistence type="inferred from homology"/>
<dbReference type="EC" id="1.14.13.196" evidence="4"/>
<dbReference type="GO" id="GO:0050660">
    <property type="term" value="F:flavin adenine dinucleotide binding"/>
    <property type="evidence" value="ECO:0007669"/>
    <property type="project" value="TreeGrafter"/>
</dbReference>
<comment type="cofactor">
    <cofactor evidence="1">
        <name>FAD</name>
        <dbReference type="ChEBI" id="CHEBI:57692"/>
    </cofactor>
</comment>
<dbReference type="InterPro" id="IPR050982">
    <property type="entry name" value="Auxin_biosynth/cation_transpt"/>
</dbReference>
<evidence type="ECO:0000256" key="9">
    <source>
        <dbReference type="ARBA" id="ARBA00047598"/>
    </source>
</evidence>
<comment type="caution">
    <text evidence="11">The sequence shown here is derived from an EMBL/GenBank/DDBJ whole genome shotgun (WGS) entry which is preliminary data.</text>
</comment>
<evidence type="ECO:0000256" key="4">
    <source>
        <dbReference type="ARBA" id="ARBA00012881"/>
    </source>
</evidence>
<dbReference type="AlphaFoldDB" id="A0A813H8D5"/>
<evidence type="ECO:0000256" key="1">
    <source>
        <dbReference type="ARBA" id="ARBA00001974"/>
    </source>
</evidence>
<name>A0A813H8D5_POLGL</name>
<dbReference type="Gene3D" id="3.50.50.60">
    <property type="entry name" value="FAD/NAD(P)-binding domain"/>
    <property type="match status" value="1"/>
</dbReference>
<dbReference type="InterPro" id="IPR036188">
    <property type="entry name" value="FAD/NAD-bd_sf"/>
</dbReference>
<dbReference type="Proteomes" id="UP000654075">
    <property type="component" value="Unassembled WGS sequence"/>
</dbReference>
<keyword evidence="7" id="KW-0521">NADP</keyword>
<evidence type="ECO:0000256" key="2">
    <source>
        <dbReference type="ARBA" id="ARBA00004924"/>
    </source>
</evidence>
<evidence type="ECO:0000256" key="7">
    <source>
        <dbReference type="ARBA" id="ARBA00022857"/>
    </source>
</evidence>
<evidence type="ECO:0000256" key="3">
    <source>
        <dbReference type="ARBA" id="ARBA00007588"/>
    </source>
</evidence>
<protein>
    <recommendedName>
        <fullName evidence="4">L-ornithine N(5)-monooxygenase [NAD(P)H]</fullName>
        <ecNumber evidence="4">1.14.13.196</ecNumber>
    </recommendedName>
</protein>
<dbReference type="PANTHER" id="PTHR43539:SF78">
    <property type="entry name" value="FLAVIN-CONTAINING MONOOXYGENASE"/>
    <property type="match status" value="1"/>
</dbReference>
<evidence type="ECO:0000256" key="10">
    <source>
        <dbReference type="ARBA" id="ARBA00049248"/>
    </source>
</evidence>
<keyword evidence="6" id="KW-0274">FAD</keyword>
<dbReference type="Pfam" id="PF13434">
    <property type="entry name" value="Lys_Orn_oxgnase"/>
    <property type="match status" value="1"/>
</dbReference>
<comment type="pathway">
    <text evidence="2">Siderophore biosynthesis.</text>
</comment>
<dbReference type="GO" id="GO:0004497">
    <property type="term" value="F:monooxygenase activity"/>
    <property type="evidence" value="ECO:0007669"/>
    <property type="project" value="TreeGrafter"/>
</dbReference>
<evidence type="ECO:0000256" key="5">
    <source>
        <dbReference type="ARBA" id="ARBA00022630"/>
    </source>
</evidence>
<keyword evidence="12" id="KW-1185">Reference proteome</keyword>
<comment type="catalytic activity">
    <reaction evidence="10">
        <text>L-ornithine + NADH + O2 = N(5)-hydroxy-L-ornithine + NAD(+) + H2O</text>
        <dbReference type="Rhea" id="RHEA:41512"/>
        <dbReference type="ChEBI" id="CHEBI:15377"/>
        <dbReference type="ChEBI" id="CHEBI:15379"/>
        <dbReference type="ChEBI" id="CHEBI:46911"/>
        <dbReference type="ChEBI" id="CHEBI:57540"/>
        <dbReference type="ChEBI" id="CHEBI:57945"/>
        <dbReference type="ChEBI" id="CHEBI:78275"/>
        <dbReference type="EC" id="1.14.13.196"/>
    </reaction>
</comment>
<sequence>MGVCIARDLASAGYTCAIVERGDSLGGVWYHNNYPGLSLQGLGNAWRCLSLAPKWHSSHPAAEMYAPTAKDILGYILDMASHARIDVFTSSVCETESEESKPAKHIVRISTGGGAPRTVLTKAICLATGYDTQRSGKPHLPIDPSEVRNGATIVHSARYHANMPMARGRTFVLGAHNAAIEILKELIRRRVSCGHIVATLSSPTSKRWSRWRRRRSHGSSTR</sequence>
<dbReference type="InterPro" id="IPR025700">
    <property type="entry name" value="Lys/Orn_oxygenase"/>
</dbReference>
<gene>
    <name evidence="11" type="ORF">PGLA1383_LOCUS49853</name>
</gene>
<evidence type="ECO:0000313" key="12">
    <source>
        <dbReference type="Proteomes" id="UP000654075"/>
    </source>
</evidence>
<comment type="catalytic activity">
    <reaction evidence="9">
        <text>L-ornithine + NADPH + O2 = N(5)-hydroxy-L-ornithine + NADP(+) + H2O</text>
        <dbReference type="Rhea" id="RHEA:41508"/>
        <dbReference type="ChEBI" id="CHEBI:15377"/>
        <dbReference type="ChEBI" id="CHEBI:15379"/>
        <dbReference type="ChEBI" id="CHEBI:46911"/>
        <dbReference type="ChEBI" id="CHEBI:57783"/>
        <dbReference type="ChEBI" id="CHEBI:58349"/>
        <dbReference type="ChEBI" id="CHEBI:78275"/>
        <dbReference type="EC" id="1.14.13.196"/>
    </reaction>
</comment>
<dbReference type="EMBL" id="CAJNNV010030934">
    <property type="protein sequence ID" value="CAE8634186.1"/>
    <property type="molecule type" value="Genomic_DNA"/>
</dbReference>
<accession>A0A813H8D5</accession>
<dbReference type="OrthoDB" id="74360at2759"/>
<evidence type="ECO:0000256" key="8">
    <source>
        <dbReference type="ARBA" id="ARBA00023002"/>
    </source>
</evidence>
<organism evidence="11 12">
    <name type="scientific">Polarella glacialis</name>
    <name type="common">Dinoflagellate</name>
    <dbReference type="NCBI Taxonomy" id="89957"/>
    <lineage>
        <taxon>Eukaryota</taxon>
        <taxon>Sar</taxon>
        <taxon>Alveolata</taxon>
        <taxon>Dinophyceae</taxon>
        <taxon>Suessiales</taxon>
        <taxon>Suessiaceae</taxon>
        <taxon>Polarella</taxon>
    </lineage>
</organism>
<evidence type="ECO:0000313" key="11">
    <source>
        <dbReference type="EMBL" id="CAE8634186.1"/>
    </source>
</evidence>
<comment type="similarity">
    <text evidence="3">Belongs to the lysine N(6)-hydroxylase/L-ornithine N(5)-oxygenase family.</text>
</comment>
<keyword evidence="5" id="KW-0285">Flavoprotein</keyword>
<keyword evidence="8" id="KW-0560">Oxidoreductase</keyword>
<reference evidence="11" key="1">
    <citation type="submission" date="2021-02" db="EMBL/GenBank/DDBJ databases">
        <authorList>
            <person name="Dougan E. K."/>
            <person name="Rhodes N."/>
            <person name="Thang M."/>
            <person name="Chan C."/>
        </authorList>
    </citation>
    <scope>NUCLEOTIDE SEQUENCE</scope>
</reference>